<accession>A0ABX8ACI5</accession>
<dbReference type="InterPro" id="IPR036264">
    <property type="entry name" value="Bact_exopeptidase_dim_dom"/>
</dbReference>
<evidence type="ECO:0000256" key="1">
    <source>
        <dbReference type="ARBA" id="ARBA00022801"/>
    </source>
</evidence>
<evidence type="ECO:0000259" key="2">
    <source>
        <dbReference type="Pfam" id="PF07687"/>
    </source>
</evidence>
<dbReference type="PANTHER" id="PTHR11014:SF63">
    <property type="entry name" value="METALLOPEPTIDASE, PUTATIVE (AFU_ORTHOLOGUE AFUA_6G09600)-RELATED"/>
    <property type="match status" value="1"/>
</dbReference>
<dbReference type="Proteomes" id="UP000682843">
    <property type="component" value="Chromosome"/>
</dbReference>
<gene>
    <name evidence="3" type="ORF">RPMA_15250</name>
</gene>
<sequence length="379" mass="41026">MVDLSDVRAWRHHLHAHPETAFEEFETSRFVAEKLRSFGLEVTEGIGGTGVVGVKRGTGGGRTVSFRADMDALDIQEANRFAHASRIRGKMHACGHDGHTAMLLGAARHLAQRDLSGTIQFVFQPAEENEGGGKRMIEDGLFKRFPADAVFGMHTRPGLDIGSFALRSGPSMASFDVFEITIEGKGTHAARPHLGADPIVAAGQIISAVQSIVSRSVDPLDAAVVSITEMKGGASWNVIPDSAVLRGTTRALDQGVRDLIEARLRSVVSSICGGLGCVANIIYDRRYPVLVNTPEWTAACGEVVQRLVGTDRVKKEIPATMGAEDFAFMLQEVPGCYLWIGNGTMERDRILHNPNFDFNDDALPFGIDYWVALAEAVAK</sequence>
<protein>
    <submittedName>
        <fullName evidence="3">Amidohydrolase</fullName>
    </submittedName>
</protein>
<dbReference type="PIRSF" id="PIRSF005962">
    <property type="entry name" value="Pept_M20D_amidohydro"/>
    <property type="match status" value="1"/>
</dbReference>
<feature type="domain" description="Peptidase M20 dimerisation" evidence="2">
    <location>
        <begin position="178"/>
        <end position="270"/>
    </location>
</feature>
<keyword evidence="1" id="KW-0378">Hydrolase</keyword>
<dbReference type="NCBIfam" id="TIGR01891">
    <property type="entry name" value="amidohydrolases"/>
    <property type="match status" value="1"/>
</dbReference>
<dbReference type="InterPro" id="IPR011650">
    <property type="entry name" value="Peptidase_M20_dimer"/>
</dbReference>
<proteinExistence type="predicted"/>
<dbReference type="EMBL" id="CP036498">
    <property type="protein sequence ID" value="QUS40035.1"/>
    <property type="molecule type" value="Genomic_DNA"/>
</dbReference>
<organism evidence="3 4">
    <name type="scientific">Tardiphaga alba</name>
    <dbReference type="NCBI Taxonomy" id="340268"/>
    <lineage>
        <taxon>Bacteria</taxon>
        <taxon>Pseudomonadati</taxon>
        <taxon>Pseudomonadota</taxon>
        <taxon>Alphaproteobacteria</taxon>
        <taxon>Hyphomicrobiales</taxon>
        <taxon>Nitrobacteraceae</taxon>
        <taxon>Tardiphaga</taxon>
    </lineage>
</organism>
<dbReference type="SUPFAM" id="SSF55031">
    <property type="entry name" value="Bacterial exopeptidase dimerisation domain"/>
    <property type="match status" value="1"/>
</dbReference>
<evidence type="ECO:0000313" key="3">
    <source>
        <dbReference type="EMBL" id="QUS40035.1"/>
    </source>
</evidence>
<dbReference type="SUPFAM" id="SSF53187">
    <property type="entry name" value="Zn-dependent exopeptidases"/>
    <property type="match status" value="1"/>
</dbReference>
<evidence type="ECO:0000313" key="4">
    <source>
        <dbReference type="Proteomes" id="UP000682843"/>
    </source>
</evidence>
<keyword evidence="4" id="KW-1185">Reference proteome</keyword>
<dbReference type="Gene3D" id="3.40.630.10">
    <property type="entry name" value="Zn peptidases"/>
    <property type="match status" value="1"/>
</dbReference>
<dbReference type="InterPro" id="IPR002933">
    <property type="entry name" value="Peptidase_M20"/>
</dbReference>
<dbReference type="InterPro" id="IPR017439">
    <property type="entry name" value="Amidohydrolase"/>
</dbReference>
<dbReference type="Pfam" id="PF01546">
    <property type="entry name" value="Peptidase_M20"/>
    <property type="match status" value="1"/>
</dbReference>
<dbReference type="PANTHER" id="PTHR11014">
    <property type="entry name" value="PEPTIDASE M20 FAMILY MEMBER"/>
    <property type="match status" value="1"/>
</dbReference>
<dbReference type="Gene3D" id="3.30.70.360">
    <property type="match status" value="1"/>
</dbReference>
<name>A0ABX8ACI5_9BRAD</name>
<dbReference type="Pfam" id="PF07687">
    <property type="entry name" value="M20_dimer"/>
    <property type="match status" value="1"/>
</dbReference>
<dbReference type="CDD" id="cd05666">
    <property type="entry name" value="M20_Acy1-like"/>
    <property type="match status" value="1"/>
</dbReference>
<reference evidence="3 4" key="1">
    <citation type="submission" date="2019-02" db="EMBL/GenBank/DDBJ databases">
        <title>Emended description of the genus Rhodopseudomonas and description of Rhodopseudomonas albus sp. nov., a non-phototrophic, heavy-metal-tolerant bacterium isolated from garden soil.</title>
        <authorList>
            <person name="Bao Z."/>
            <person name="Cao W.W."/>
            <person name="Sato Y."/>
            <person name="Nishizawa T."/>
            <person name="Zhao J."/>
            <person name="Guo Y."/>
            <person name="Ohta H."/>
        </authorList>
    </citation>
    <scope>NUCLEOTIDE SEQUENCE [LARGE SCALE GENOMIC DNA]</scope>
    <source>
        <strain evidence="3 4">SK50-23</strain>
    </source>
</reference>